<evidence type="ECO:0000313" key="2">
    <source>
        <dbReference type="Proteomes" id="UP000000724"/>
    </source>
</evidence>
<dbReference type="Proteomes" id="UP000000724">
    <property type="component" value="Contig Pc00c21"/>
</dbReference>
<dbReference type="AlphaFoldDB" id="B6HMB1"/>
<evidence type="ECO:0000313" key="1">
    <source>
        <dbReference type="EMBL" id="CAP95335.1"/>
    </source>
</evidence>
<proteinExistence type="predicted"/>
<name>B6HMB1_PENRW</name>
<dbReference type="VEuPathDB" id="FungiDB:PCH_Pc21g04380"/>
<organism evidence="1 2">
    <name type="scientific">Penicillium rubens (strain ATCC 28089 / DSM 1075 / NRRL 1951 / Wisconsin 54-1255)</name>
    <name type="common">Penicillium chrysogenum</name>
    <dbReference type="NCBI Taxonomy" id="500485"/>
    <lineage>
        <taxon>Eukaryota</taxon>
        <taxon>Fungi</taxon>
        <taxon>Dikarya</taxon>
        <taxon>Ascomycota</taxon>
        <taxon>Pezizomycotina</taxon>
        <taxon>Eurotiomycetes</taxon>
        <taxon>Eurotiomycetidae</taxon>
        <taxon>Eurotiales</taxon>
        <taxon>Aspergillaceae</taxon>
        <taxon>Penicillium</taxon>
        <taxon>Penicillium chrysogenum species complex</taxon>
    </lineage>
</organism>
<sequence>MKIGAAFYRNKSRNHFMGIFLTPRPFRDGFCILVLAAIGKIGFIRDSVLRLSWTENPLVSSYSPCDLYLNTNQLPVHVLPPASPFPFSPLNPPIYSLSQASNVRVNLKRKLSRFQRITFTFSQSRSKLDMGEMHQREKEIDRCACAFEQVDTSRLPEPWIAPSSWQLPSGKNLPRHKIPAFYEDWYNGILISRE</sequence>
<keyword evidence="2" id="KW-1185">Reference proteome</keyword>
<gene>
    <name evidence="1" type="ORF">Pc21g04380</name>
    <name evidence="1" type="ORF">PCH_Pc21g04380</name>
</gene>
<reference evidence="1 2" key="1">
    <citation type="journal article" date="2008" name="Nat. Biotechnol.">
        <title>Genome sequencing and analysis of the filamentous fungus Penicillium chrysogenum.</title>
        <authorList>
            <person name="van den Berg M.A."/>
            <person name="Albang R."/>
            <person name="Albermann K."/>
            <person name="Badger J.H."/>
            <person name="Daran J.-M."/>
            <person name="Driessen A.J.M."/>
            <person name="Garcia-Estrada C."/>
            <person name="Fedorova N.D."/>
            <person name="Harris D.M."/>
            <person name="Heijne W.H.M."/>
            <person name="Joardar V.S."/>
            <person name="Kiel J.A.K.W."/>
            <person name="Kovalchuk A."/>
            <person name="Martin J.F."/>
            <person name="Nierman W.C."/>
            <person name="Nijland J.G."/>
            <person name="Pronk J.T."/>
            <person name="Roubos J.A."/>
            <person name="van der Klei I.J."/>
            <person name="van Peij N.N.M.E."/>
            <person name="Veenhuis M."/>
            <person name="von Doehren H."/>
            <person name="Wagner C."/>
            <person name="Wortman J.R."/>
            <person name="Bovenberg R.A.L."/>
        </authorList>
    </citation>
    <scope>NUCLEOTIDE SEQUENCE [LARGE SCALE GENOMIC DNA]</scope>
    <source>
        <strain evidence="2">ATCC 28089 / DSM 1075 / NRRL 1951 / Wisconsin 54-1255</strain>
    </source>
</reference>
<dbReference type="HOGENOM" id="CLU_1402869_0_0_1"/>
<protein>
    <submittedName>
        <fullName evidence="1">Uncharacterized protein</fullName>
    </submittedName>
</protein>
<accession>B6HMB1</accession>
<dbReference type="EMBL" id="AM920436">
    <property type="protein sequence ID" value="CAP95335.1"/>
    <property type="molecule type" value="Genomic_DNA"/>
</dbReference>